<dbReference type="Proteomes" id="UP000192342">
    <property type="component" value="Unassembled WGS sequence"/>
</dbReference>
<dbReference type="InterPro" id="IPR024935">
    <property type="entry name" value="Rubredoxin_dom"/>
</dbReference>
<feature type="domain" description="Rubredoxin-like" evidence="10">
    <location>
        <begin position="1"/>
        <end position="52"/>
    </location>
</feature>
<dbReference type="CDD" id="cd00730">
    <property type="entry name" value="rubredoxin"/>
    <property type="match status" value="1"/>
</dbReference>
<evidence type="ECO:0000256" key="1">
    <source>
        <dbReference type="ARBA" id="ARBA00002792"/>
    </source>
</evidence>
<comment type="similarity">
    <text evidence="3 8">Belongs to the rubredoxin family.</text>
</comment>
<evidence type="ECO:0000256" key="5">
    <source>
        <dbReference type="ARBA" id="ARBA00022723"/>
    </source>
</evidence>
<evidence type="ECO:0000256" key="9">
    <source>
        <dbReference type="PIRSR" id="PIRSR000071-1"/>
    </source>
</evidence>
<comment type="caution">
    <text evidence="11">The sequence shown here is derived from an EMBL/GenBank/DDBJ whole genome shotgun (WGS) entry which is preliminary data.</text>
</comment>
<dbReference type="Gene3D" id="2.20.28.10">
    <property type="match status" value="1"/>
</dbReference>
<feature type="binding site" evidence="9">
    <location>
        <position position="9"/>
    </location>
    <ligand>
        <name>Fe cation</name>
        <dbReference type="ChEBI" id="CHEBI:24875"/>
    </ligand>
</feature>
<dbReference type="STRING" id="1317117.ATO7_01535"/>
<dbReference type="InterPro" id="IPR024922">
    <property type="entry name" value="Rubredoxin"/>
</dbReference>
<keyword evidence="5 8" id="KW-0479">Metal-binding</keyword>
<feature type="binding site" evidence="9">
    <location>
        <position position="42"/>
    </location>
    <ligand>
        <name>Fe cation</name>
        <dbReference type="ChEBI" id="CHEBI:24875"/>
    </ligand>
</feature>
<dbReference type="GO" id="GO:0043448">
    <property type="term" value="P:alkane catabolic process"/>
    <property type="evidence" value="ECO:0007669"/>
    <property type="project" value="TreeGrafter"/>
</dbReference>
<evidence type="ECO:0000256" key="2">
    <source>
        <dbReference type="ARBA" id="ARBA00004933"/>
    </source>
</evidence>
<feature type="binding site" evidence="9">
    <location>
        <position position="6"/>
    </location>
    <ligand>
        <name>Fe cation</name>
        <dbReference type="ChEBI" id="CHEBI:24875"/>
    </ligand>
</feature>
<keyword evidence="12" id="KW-1185">Reference proteome</keyword>
<evidence type="ECO:0000256" key="7">
    <source>
        <dbReference type="ARBA" id="ARBA00023004"/>
    </source>
</evidence>
<evidence type="ECO:0000256" key="4">
    <source>
        <dbReference type="ARBA" id="ARBA00022448"/>
    </source>
</evidence>
<protein>
    <recommendedName>
        <fullName evidence="8">Rubredoxin</fullName>
    </recommendedName>
</protein>
<dbReference type="FunFam" id="2.20.28.10:FF:000001">
    <property type="entry name" value="Rubredoxin"/>
    <property type="match status" value="1"/>
</dbReference>
<evidence type="ECO:0000259" key="10">
    <source>
        <dbReference type="PROSITE" id="PS50903"/>
    </source>
</evidence>
<dbReference type="SUPFAM" id="SSF57802">
    <property type="entry name" value="Rubredoxin-like"/>
    <property type="match status" value="1"/>
</dbReference>
<accession>A0A1Y1SFT5</accession>
<dbReference type="PANTHER" id="PTHR47627">
    <property type="entry name" value="RUBREDOXIN"/>
    <property type="match status" value="1"/>
</dbReference>
<gene>
    <name evidence="11" type="ORF">ATO7_01535</name>
</gene>
<evidence type="ECO:0000256" key="6">
    <source>
        <dbReference type="ARBA" id="ARBA00022982"/>
    </source>
</evidence>
<evidence type="ECO:0000256" key="3">
    <source>
        <dbReference type="ARBA" id="ARBA00005337"/>
    </source>
</evidence>
<feature type="binding site" evidence="9">
    <location>
        <position position="39"/>
    </location>
    <ligand>
        <name>Fe cation</name>
        <dbReference type="ChEBI" id="CHEBI:24875"/>
    </ligand>
</feature>
<dbReference type="RefSeq" id="WP_083559148.1">
    <property type="nucleotide sequence ID" value="NZ_AQQV01000001.1"/>
</dbReference>
<dbReference type="GO" id="GO:0005506">
    <property type="term" value="F:iron ion binding"/>
    <property type="evidence" value="ECO:0007669"/>
    <property type="project" value="InterPro"/>
</dbReference>
<dbReference type="OrthoDB" id="9808980at2"/>
<keyword evidence="4 8" id="KW-0813">Transport</keyword>
<evidence type="ECO:0000313" key="11">
    <source>
        <dbReference type="EMBL" id="ORE88516.1"/>
    </source>
</evidence>
<dbReference type="InterPro" id="IPR024934">
    <property type="entry name" value="Rubredoxin-like_dom"/>
</dbReference>
<dbReference type="PROSITE" id="PS00202">
    <property type="entry name" value="RUBREDOXIN"/>
    <property type="match status" value="1"/>
</dbReference>
<reference evidence="11 12" key="1">
    <citation type="submission" date="2013-04" db="EMBL/GenBank/DDBJ databases">
        <title>Oceanococcus atlanticus 22II-S10r2 Genome Sequencing.</title>
        <authorList>
            <person name="Lai Q."/>
            <person name="Li G."/>
            <person name="Shao Z."/>
        </authorList>
    </citation>
    <scope>NUCLEOTIDE SEQUENCE [LARGE SCALE GENOMIC DNA]</scope>
    <source>
        <strain evidence="11 12">22II-S10r2</strain>
    </source>
</reference>
<keyword evidence="7 8" id="KW-0408">Iron</keyword>
<name>A0A1Y1SFT5_9GAMM</name>
<dbReference type="PIRSF" id="PIRSF000071">
    <property type="entry name" value="Rubredoxin"/>
    <property type="match status" value="1"/>
</dbReference>
<dbReference type="InterPro" id="IPR018527">
    <property type="entry name" value="Rubredoxin_Fe_BS"/>
</dbReference>
<dbReference type="PROSITE" id="PS50903">
    <property type="entry name" value="RUBREDOXIN_LIKE"/>
    <property type="match status" value="1"/>
</dbReference>
<sequence>MRKWVCDICGFVYDEAEGLPDDDIPPGTRFEDLPDDWECPECGSPKDSFVLLEDE</sequence>
<dbReference type="PRINTS" id="PR00163">
    <property type="entry name" value="RUBREDOXIN"/>
</dbReference>
<dbReference type="AlphaFoldDB" id="A0A1Y1SFT5"/>
<dbReference type="Pfam" id="PF00301">
    <property type="entry name" value="Rubredoxin"/>
    <property type="match status" value="1"/>
</dbReference>
<comment type="function">
    <text evidence="1">Involved in the hydrocarbon hydroxylating system, which transfers electrons from NADH to rubredoxin reductase and then through rubredoxin to alkane 1 monooxygenase.</text>
</comment>
<keyword evidence="6 8" id="KW-0249">Electron transport</keyword>
<dbReference type="GO" id="GO:0009055">
    <property type="term" value="F:electron transfer activity"/>
    <property type="evidence" value="ECO:0007669"/>
    <property type="project" value="InterPro"/>
</dbReference>
<dbReference type="EMBL" id="AQQV01000001">
    <property type="protein sequence ID" value="ORE88516.1"/>
    <property type="molecule type" value="Genomic_DNA"/>
</dbReference>
<organism evidence="11 12">
    <name type="scientific">Oceanococcus atlanticus</name>
    <dbReference type="NCBI Taxonomy" id="1317117"/>
    <lineage>
        <taxon>Bacteria</taxon>
        <taxon>Pseudomonadati</taxon>
        <taxon>Pseudomonadota</taxon>
        <taxon>Gammaproteobacteria</taxon>
        <taxon>Chromatiales</taxon>
        <taxon>Oceanococcaceae</taxon>
        <taxon>Oceanococcus</taxon>
    </lineage>
</organism>
<comment type="pathway">
    <text evidence="2">Hydrocarbon metabolism; alkane degradation.</text>
</comment>
<comment type="cofactor">
    <cofactor evidence="8 9">
        <name>Fe(3+)</name>
        <dbReference type="ChEBI" id="CHEBI:29034"/>
    </cofactor>
    <text evidence="8 9">Binds 1 Fe(3+) ion per subunit.</text>
</comment>
<proteinExistence type="inferred from homology"/>
<dbReference type="InterPro" id="IPR050526">
    <property type="entry name" value="Rubredoxin_ET"/>
</dbReference>
<dbReference type="PANTHER" id="PTHR47627:SF1">
    <property type="entry name" value="RUBREDOXIN-1-RELATED"/>
    <property type="match status" value="1"/>
</dbReference>
<evidence type="ECO:0000256" key="8">
    <source>
        <dbReference type="PIRNR" id="PIRNR000071"/>
    </source>
</evidence>
<evidence type="ECO:0000313" key="12">
    <source>
        <dbReference type="Proteomes" id="UP000192342"/>
    </source>
</evidence>